<dbReference type="PANTHER" id="PTHR24299">
    <property type="entry name" value="CYTOCHROME P450 FAMILY 1"/>
    <property type="match status" value="1"/>
</dbReference>
<keyword evidence="6" id="KW-1185">Reference proteome</keyword>
<keyword evidence="4" id="KW-1133">Transmembrane helix</keyword>
<dbReference type="GO" id="GO:0020037">
    <property type="term" value="F:heme binding"/>
    <property type="evidence" value="ECO:0007669"/>
    <property type="project" value="InterPro"/>
</dbReference>
<dbReference type="EnsemblMetazoa" id="AMIN005366-RA">
    <property type="protein sequence ID" value="AMIN005366-PA"/>
    <property type="gene ID" value="AMIN005366"/>
</dbReference>
<name>A0A182W4V3_9DIPT</name>
<dbReference type="InterPro" id="IPR002401">
    <property type="entry name" value="Cyt_P450_E_grp-I"/>
</dbReference>
<reference evidence="6" key="1">
    <citation type="submission" date="2013-03" db="EMBL/GenBank/DDBJ databases">
        <title>The Genome Sequence of Anopheles minimus MINIMUS1.</title>
        <authorList>
            <consortium name="The Broad Institute Genomics Platform"/>
            <person name="Neafsey D.E."/>
            <person name="Walton C."/>
            <person name="Walker B."/>
            <person name="Young S.K."/>
            <person name="Zeng Q."/>
            <person name="Gargeya S."/>
            <person name="Fitzgerald M."/>
            <person name="Haas B."/>
            <person name="Abouelleil A."/>
            <person name="Allen A.W."/>
            <person name="Alvarado L."/>
            <person name="Arachchi H.M."/>
            <person name="Berlin A.M."/>
            <person name="Chapman S.B."/>
            <person name="Gainer-Dewar J."/>
            <person name="Goldberg J."/>
            <person name="Griggs A."/>
            <person name="Gujja S."/>
            <person name="Hansen M."/>
            <person name="Howarth C."/>
            <person name="Imamovic A."/>
            <person name="Ireland A."/>
            <person name="Larimer J."/>
            <person name="McCowan C."/>
            <person name="Murphy C."/>
            <person name="Pearson M."/>
            <person name="Poon T.W."/>
            <person name="Priest M."/>
            <person name="Roberts A."/>
            <person name="Saif S."/>
            <person name="Shea T."/>
            <person name="Sisk P."/>
            <person name="Sykes S."/>
            <person name="Wortman J."/>
            <person name="Nusbaum C."/>
            <person name="Birren B."/>
        </authorList>
    </citation>
    <scope>NUCLEOTIDE SEQUENCE [LARGE SCALE GENOMIC DNA]</scope>
    <source>
        <strain evidence="6">MINIMUS1</strain>
    </source>
</reference>
<feature type="transmembrane region" description="Helical" evidence="4">
    <location>
        <begin position="6"/>
        <end position="25"/>
    </location>
</feature>
<accession>A0A182W4V3</accession>
<keyword evidence="4" id="KW-0472">Membrane</keyword>
<dbReference type="InterPro" id="IPR036396">
    <property type="entry name" value="Cyt_P450_sf"/>
</dbReference>
<dbReference type="InterPro" id="IPR001128">
    <property type="entry name" value="Cyt_P450"/>
</dbReference>
<keyword evidence="2" id="KW-0503">Monooxygenase</keyword>
<evidence type="ECO:0008006" key="7">
    <source>
        <dbReference type="Google" id="ProtNLM"/>
    </source>
</evidence>
<dbReference type="AlphaFoldDB" id="A0A182W4V3"/>
<comment type="similarity">
    <text evidence="1">Belongs to the cytochrome P450 family.</text>
</comment>
<keyword evidence="4" id="KW-0812">Transmembrane</keyword>
<keyword evidence="2" id="KW-0560">Oxidoreductase</keyword>
<protein>
    <recommendedName>
        <fullName evidence="7">Cytochrome P450</fullName>
    </recommendedName>
</protein>
<dbReference type="GO" id="GO:0016705">
    <property type="term" value="F:oxidoreductase activity, acting on paired donors, with incorporation or reduction of molecular oxygen"/>
    <property type="evidence" value="ECO:0007669"/>
    <property type="project" value="InterPro"/>
</dbReference>
<evidence type="ECO:0000256" key="2">
    <source>
        <dbReference type="ARBA" id="ARBA00023033"/>
    </source>
</evidence>
<dbReference type="GO" id="GO:0005506">
    <property type="term" value="F:iron ion binding"/>
    <property type="evidence" value="ECO:0007669"/>
    <property type="project" value="InterPro"/>
</dbReference>
<reference evidence="5" key="2">
    <citation type="submission" date="2020-05" db="UniProtKB">
        <authorList>
            <consortium name="EnsemblMetazoa"/>
        </authorList>
    </citation>
    <scope>IDENTIFICATION</scope>
    <source>
        <strain evidence="5">MINIMUS1</strain>
    </source>
</reference>
<dbReference type="VEuPathDB" id="VectorBase:AMIN005366"/>
<evidence type="ECO:0000313" key="5">
    <source>
        <dbReference type="EnsemblMetazoa" id="AMIN005366-PA"/>
    </source>
</evidence>
<dbReference type="PRINTS" id="PR00463">
    <property type="entry name" value="EP450I"/>
</dbReference>
<feature type="region of interest" description="Disordered" evidence="3">
    <location>
        <begin position="155"/>
        <end position="176"/>
    </location>
</feature>
<sequence>MAYTGLILAVLTIILSVVCYFKILYEWHRKVRIQTVRPARLQKVAVRAAAPQQSTTELVTFPQAPGPVPWPILGSLAFLGQYDVPFEGFTALAKKYGDLYSITLGSTRCLVVNNLDLIREVLNQNGRYFGGRPDFLRFHKLFGGDRNNFYKLKTKPQTHSKQANHTSKSRALERDRTILRASEGPQAEWRQTAALV</sequence>
<evidence type="ECO:0000256" key="1">
    <source>
        <dbReference type="ARBA" id="ARBA00010617"/>
    </source>
</evidence>
<dbReference type="GO" id="GO:0004497">
    <property type="term" value="F:monooxygenase activity"/>
    <property type="evidence" value="ECO:0007669"/>
    <property type="project" value="UniProtKB-KW"/>
</dbReference>
<dbReference type="Proteomes" id="UP000075920">
    <property type="component" value="Unassembled WGS sequence"/>
</dbReference>
<evidence type="ECO:0000313" key="6">
    <source>
        <dbReference type="Proteomes" id="UP000075920"/>
    </source>
</evidence>
<dbReference type="PANTHER" id="PTHR24299:SF21">
    <property type="entry name" value="OS09G0441600 PROTEIN"/>
    <property type="match status" value="1"/>
</dbReference>
<dbReference type="Gene3D" id="1.10.630.10">
    <property type="entry name" value="Cytochrome P450"/>
    <property type="match status" value="1"/>
</dbReference>
<proteinExistence type="inferred from homology"/>
<evidence type="ECO:0000256" key="4">
    <source>
        <dbReference type="SAM" id="Phobius"/>
    </source>
</evidence>
<organism evidence="5 6">
    <name type="scientific">Anopheles minimus</name>
    <dbReference type="NCBI Taxonomy" id="112268"/>
    <lineage>
        <taxon>Eukaryota</taxon>
        <taxon>Metazoa</taxon>
        <taxon>Ecdysozoa</taxon>
        <taxon>Arthropoda</taxon>
        <taxon>Hexapoda</taxon>
        <taxon>Insecta</taxon>
        <taxon>Pterygota</taxon>
        <taxon>Neoptera</taxon>
        <taxon>Endopterygota</taxon>
        <taxon>Diptera</taxon>
        <taxon>Nematocera</taxon>
        <taxon>Culicoidea</taxon>
        <taxon>Culicidae</taxon>
        <taxon>Anophelinae</taxon>
        <taxon>Anopheles</taxon>
    </lineage>
</organism>
<evidence type="ECO:0000256" key="3">
    <source>
        <dbReference type="SAM" id="MobiDB-lite"/>
    </source>
</evidence>
<dbReference type="STRING" id="112268.A0A182W4V3"/>
<dbReference type="Pfam" id="PF00067">
    <property type="entry name" value="p450"/>
    <property type="match status" value="1"/>
</dbReference>
<dbReference type="SUPFAM" id="SSF48264">
    <property type="entry name" value="Cytochrome P450"/>
    <property type="match status" value="1"/>
</dbReference>